<gene>
    <name evidence="1" type="ORF">M8C21_010516</name>
</gene>
<comment type="caution">
    <text evidence="1">The sequence shown here is derived from an EMBL/GenBank/DDBJ whole genome shotgun (WGS) entry which is preliminary data.</text>
</comment>
<keyword evidence="2" id="KW-1185">Reference proteome</keyword>
<organism evidence="1 2">
    <name type="scientific">Ambrosia artemisiifolia</name>
    <name type="common">Common ragweed</name>
    <dbReference type="NCBI Taxonomy" id="4212"/>
    <lineage>
        <taxon>Eukaryota</taxon>
        <taxon>Viridiplantae</taxon>
        <taxon>Streptophyta</taxon>
        <taxon>Embryophyta</taxon>
        <taxon>Tracheophyta</taxon>
        <taxon>Spermatophyta</taxon>
        <taxon>Magnoliopsida</taxon>
        <taxon>eudicotyledons</taxon>
        <taxon>Gunneridae</taxon>
        <taxon>Pentapetalae</taxon>
        <taxon>asterids</taxon>
        <taxon>campanulids</taxon>
        <taxon>Asterales</taxon>
        <taxon>Asteraceae</taxon>
        <taxon>Asteroideae</taxon>
        <taxon>Heliantheae alliance</taxon>
        <taxon>Heliantheae</taxon>
        <taxon>Ambrosia</taxon>
    </lineage>
</organism>
<dbReference type="EMBL" id="JAMZMK010007462">
    <property type="protein sequence ID" value="KAI7744701.1"/>
    <property type="molecule type" value="Genomic_DNA"/>
</dbReference>
<protein>
    <submittedName>
        <fullName evidence="1">Uncharacterized protein</fullName>
    </submittedName>
</protein>
<dbReference type="AlphaFoldDB" id="A0AAD5GLI9"/>
<reference evidence="1" key="1">
    <citation type="submission" date="2022-06" db="EMBL/GenBank/DDBJ databases">
        <title>Uncovering the hologenomic basis of an extraordinary plant invasion.</title>
        <authorList>
            <person name="Bieker V.C."/>
            <person name="Martin M.D."/>
            <person name="Gilbert T."/>
            <person name="Hodgins K."/>
            <person name="Battlay P."/>
            <person name="Petersen B."/>
            <person name="Wilson J."/>
        </authorList>
    </citation>
    <scope>NUCLEOTIDE SEQUENCE</scope>
    <source>
        <strain evidence="1">AA19_3_7</strain>
        <tissue evidence="1">Leaf</tissue>
    </source>
</reference>
<evidence type="ECO:0000313" key="2">
    <source>
        <dbReference type="Proteomes" id="UP001206925"/>
    </source>
</evidence>
<dbReference type="Proteomes" id="UP001206925">
    <property type="component" value="Unassembled WGS sequence"/>
</dbReference>
<evidence type="ECO:0000313" key="1">
    <source>
        <dbReference type="EMBL" id="KAI7744701.1"/>
    </source>
</evidence>
<proteinExistence type="predicted"/>
<sequence>MLAMFSPLLPAPQCADQLVQVRRGCGVHGFCAGFDLVSTVRLCWVVLWSCASRFNLAIGNLRVLFGLALRPY</sequence>
<accession>A0AAD5GLI9</accession>
<name>A0AAD5GLI9_AMBAR</name>